<keyword evidence="5" id="KW-0963">Cytoplasm</keyword>
<dbReference type="InterPro" id="IPR027417">
    <property type="entry name" value="P-loop_NTPase"/>
</dbReference>
<dbReference type="UniPathway" id="UPA00588">
    <property type="reaction ID" value="UER00649"/>
</dbReference>
<name>A0A2S6CT21_9CYAN</name>
<comment type="subcellular location">
    <subcellularLocation>
        <location evidence="5 7">Cytoplasm</location>
    </subcellularLocation>
</comment>
<evidence type="ECO:0000256" key="5">
    <source>
        <dbReference type="HAMAP-Rule" id="MF_00235"/>
    </source>
</evidence>
<comment type="catalytic activity">
    <reaction evidence="5 7">
        <text>AMP + ATP = 2 ADP</text>
        <dbReference type="Rhea" id="RHEA:12973"/>
        <dbReference type="ChEBI" id="CHEBI:30616"/>
        <dbReference type="ChEBI" id="CHEBI:456215"/>
        <dbReference type="ChEBI" id="CHEBI:456216"/>
        <dbReference type="EC" id="2.7.4.3"/>
    </reaction>
</comment>
<reference evidence="8 9" key="1">
    <citation type="submission" date="2018-02" db="EMBL/GenBank/DDBJ databases">
        <title>Discovery of a pederin family compound in a non-symbiotic bloom-forming cyanobacterium.</title>
        <authorList>
            <person name="Kust A."/>
            <person name="Mares J."/>
            <person name="Jokela J."/>
            <person name="Urajova P."/>
            <person name="Hajek J."/>
            <person name="Saurav K."/>
            <person name="Voracova K."/>
            <person name="Fewer D.P."/>
            <person name="Haapaniemi E."/>
            <person name="Permi P."/>
            <person name="Rehakova K."/>
            <person name="Sivonen K."/>
            <person name="Hrouzek P."/>
        </authorList>
    </citation>
    <scope>NUCLEOTIDE SEQUENCE [LARGE SCALE GENOMIC DNA]</scope>
    <source>
        <strain evidence="8 9">CHARLIE-1</strain>
    </source>
</reference>
<keyword evidence="1 5" id="KW-0808">Transferase</keyword>
<dbReference type="OrthoDB" id="9805030at2"/>
<organism evidence="8 9">
    <name type="scientific">Cuspidothrix issatschenkoi CHARLIE-1</name>
    <dbReference type="NCBI Taxonomy" id="2052836"/>
    <lineage>
        <taxon>Bacteria</taxon>
        <taxon>Bacillati</taxon>
        <taxon>Cyanobacteriota</taxon>
        <taxon>Cyanophyceae</taxon>
        <taxon>Nostocales</taxon>
        <taxon>Aphanizomenonaceae</taxon>
        <taxon>Cuspidothrix</taxon>
    </lineage>
</organism>
<feature type="binding site" evidence="5">
    <location>
        <position position="92"/>
    </location>
    <ligand>
        <name>AMP</name>
        <dbReference type="ChEBI" id="CHEBI:456215"/>
    </ligand>
</feature>
<feature type="binding site" evidence="5">
    <location>
        <position position="36"/>
    </location>
    <ligand>
        <name>AMP</name>
        <dbReference type="ChEBI" id="CHEBI:456215"/>
    </ligand>
</feature>
<dbReference type="GO" id="GO:0005737">
    <property type="term" value="C:cytoplasm"/>
    <property type="evidence" value="ECO:0007669"/>
    <property type="project" value="UniProtKB-SubCell"/>
</dbReference>
<evidence type="ECO:0000256" key="4">
    <source>
        <dbReference type="ARBA" id="ARBA00022777"/>
    </source>
</evidence>
<comment type="function">
    <text evidence="5">Catalyzes the reversible transfer of the terminal phosphate group between ATP and AMP. Plays an important role in cellular energy homeostasis and in adenine nucleotide metabolism.</text>
</comment>
<dbReference type="GO" id="GO:0005524">
    <property type="term" value="F:ATP binding"/>
    <property type="evidence" value="ECO:0007669"/>
    <property type="project" value="UniProtKB-UniRule"/>
</dbReference>
<feature type="binding site" evidence="5">
    <location>
        <position position="136"/>
    </location>
    <ligand>
        <name>ATP</name>
        <dbReference type="ChEBI" id="CHEBI:30616"/>
    </ligand>
</feature>
<evidence type="ECO:0000256" key="2">
    <source>
        <dbReference type="ARBA" id="ARBA00022727"/>
    </source>
</evidence>
<feature type="binding site" evidence="5">
    <location>
        <begin position="57"/>
        <end position="59"/>
    </location>
    <ligand>
        <name>AMP</name>
        <dbReference type="ChEBI" id="CHEBI:456215"/>
    </ligand>
</feature>
<comment type="similarity">
    <text evidence="5 6">Belongs to the adenylate kinase family.</text>
</comment>
<keyword evidence="4 5" id="KW-0418">Kinase</keyword>
<evidence type="ECO:0000256" key="6">
    <source>
        <dbReference type="RuleBase" id="RU003330"/>
    </source>
</evidence>
<keyword evidence="5 7" id="KW-0067">ATP-binding</keyword>
<dbReference type="Gene3D" id="3.40.50.300">
    <property type="entry name" value="P-loop containing nucleotide triphosphate hydrolases"/>
    <property type="match status" value="1"/>
</dbReference>
<evidence type="ECO:0000313" key="8">
    <source>
        <dbReference type="EMBL" id="PPJ62879.1"/>
    </source>
</evidence>
<proteinExistence type="inferred from homology"/>
<feature type="binding site" evidence="5">
    <location>
        <position position="149"/>
    </location>
    <ligand>
        <name>AMP</name>
        <dbReference type="ChEBI" id="CHEBI:456215"/>
    </ligand>
</feature>
<comment type="pathway">
    <text evidence="5">Purine metabolism; AMP biosynthesis via salvage pathway; AMP from ADP: step 1/1.</text>
</comment>
<keyword evidence="3 5" id="KW-0547">Nucleotide-binding</keyword>
<dbReference type="PRINTS" id="PR00094">
    <property type="entry name" value="ADENYLTKNASE"/>
</dbReference>
<sequence>MRLIFLGVPGAGKSTQGAALSSQWQIPHISMDDICRQEIAKETSFGLKVKPYIERGDLVPDDFLLNIIRQRLNHTSAQQGWILDGFPSNLSQVKLLDQLLLGIQAKDHNASSKQLYDQVFSFYVPIDVSLQRLLQRSRLDDTRDNIYKRIEIYHEHSASLIQYYRQQNCLSMINGDRSVEMVTQFLQDSVAKSYLTANKKNLTAGKISIKSGENILST</sequence>
<dbReference type="PANTHER" id="PTHR23359">
    <property type="entry name" value="NUCLEOTIDE KINASE"/>
    <property type="match status" value="1"/>
</dbReference>
<comment type="caution">
    <text evidence="8">The sequence shown here is derived from an EMBL/GenBank/DDBJ whole genome shotgun (WGS) entry which is preliminary data.</text>
</comment>
<dbReference type="Proteomes" id="UP000239589">
    <property type="component" value="Unassembled WGS sequence"/>
</dbReference>
<dbReference type="HAMAP" id="MF_00235">
    <property type="entry name" value="Adenylate_kinase_Adk"/>
    <property type="match status" value="1"/>
</dbReference>
<evidence type="ECO:0000256" key="7">
    <source>
        <dbReference type="RuleBase" id="RU003331"/>
    </source>
</evidence>
<dbReference type="EMBL" id="PGEM01000089">
    <property type="protein sequence ID" value="PPJ62879.1"/>
    <property type="molecule type" value="Genomic_DNA"/>
</dbReference>
<dbReference type="GO" id="GO:0044209">
    <property type="term" value="P:AMP salvage"/>
    <property type="evidence" value="ECO:0007669"/>
    <property type="project" value="UniProtKB-UniRule"/>
</dbReference>
<dbReference type="GO" id="GO:0004017">
    <property type="term" value="F:AMP kinase activity"/>
    <property type="evidence" value="ECO:0007669"/>
    <property type="project" value="UniProtKB-UniRule"/>
</dbReference>
<keyword evidence="2 5" id="KW-0545">Nucleotide biosynthesis</keyword>
<comment type="subunit">
    <text evidence="5 7">Monomer.</text>
</comment>
<protein>
    <recommendedName>
        <fullName evidence="5 7">Adenylate kinase</fullName>
        <shortName evidence="5">AK</shortName>
        <ecNumber evidence="5 7">2.7.4.3</ecNumber>
    </recommendedName>
    <alternativeName>
        <fullName evidence="5">ATP-AMP transphosphorylase</fullName>
    </alternativeName>
    <alternativeName>
        <fullName evidence="5">ATP:AMP phosphotransferase</fullName>
    </alternativeName>
    <alternativeName>
        <fullName evidence="5">Adenylate monophosphate kinase</fullName>
    </alternativeName>
</protein>
<keyword evidence="9" id="KW-1185">Reference proteome</keyword>
<comment type="caution">
    <text evidence="5">Lacks conserved residue(s) required for the propagation of feature annotation.</text>
</comment>
<dbReference type="EC" id="2.7.4.3" evidence="5 7"/>
<feature type="region of interest" description="NMP" evidence="5">
    <location>
        <begin position="30"/>
        <end position="59"/>
    </location>
</feature>
<gene>
    <name evidence="5" type="primary">adk</name>
    <name evidence="8" type="ORF">CUN59_13085</name>
</gene>
<comment type="domain">
    <text evidence="5">Consists of three domains, a large central CORE domain and two small peripheral domains, NMPbind and LID, which undergo movements during catalysis. The LID domain closes over the site of phosphoryl transfer upon ATP binding. Assembling and dissambling the active center during each catalytic cycle provides an effective means to prevent ATP hydrolysis.</text>
</comment>
<evidence type="ECO:0000256" key="3">
    <source>
        <dbReference type="ARBA" id="ARBA00022741"/>
    </source>
</evidence>
<accession>A0A2S6CT21</accession>
<dbReference type="Pfam" id="PF00406">
    <property type="entry name" value="ADK"/>
    <property type="match status" value="1"/>
</dbReference>
<evidence type="ECO:0000256" key="1">
    <source>
        <dbReference type="ARBA" id="ARBA00022679"/>
    </source>
</evidence>
<evidence type="ECO:0000313" key="9">
    <source>
        <dbReference type="Proteomes" id="UP000239589"/>
    </source>
</evidence>
<dbReference type="AlphaFoldDB" id="A0A2S6CT21"/>
<dbReference type="CDD" id="cd01428">
    <property type="entry name" value="ADK"/>
    <property type="match status" value="1"/>
</dbReference>
<dbReference type="RefSeq" id="WP_104388261.1">
    <property type="nucleotide sequence ID" value="NZ_PGEM01000089.1"/>
</dbReference>
<feature type="binding site" evidence="5">
    <location>
        <position position="138"/>
    </location>
    <ligand>
        <name>AMP</name>
        <dbReference type="ChEBI" id="CHEBI:456215"/>
    </ligand>
</feature>
<feature type="binding site" evidence="5">
    <location>
        <position position="177"/>
    </location>
    <ligand>
        <name>ATP</name>
        <dbReference type="ChEBI" id="CHEBI:30616"/>
    </ligand>
</feature>
<dbReference type="SUPFAM" id="SSF52540">
    <property type="entry name" value="P-loop containing nucleoside triphosphate hydrolases"/>
    <property type="match status" value="1"/>
</dbReference>
<dbReference type="InterPro" id="IPR000850">
    <property type="entry name" value="Adenylat/UMP-CMP_kin"/>
</dbReference>
<feature type="binding site" evidence="5">
    <location>
        <begin position="10"/>
        <end position="15"/>
    </location>
    <ligand>
        <name>ATP</name>
        <dbReference type="ChEBI" id="CHEBI:30616"/>
    </ligand>
</feature>